<evidence type="ECO:0000313" key="1">
    <source>
        <dbReference type="EMBL" id="EEF14221.1"/>
    </source>
</evidence>
<dbReference type="EMBL" id="ACFU01000008">
    <property type="protein sequence ID" value="EEF14221.1"/>
    <property type="molecule type" value="Genomic_DNA"/>
</dbReference>
<organism evidence="1 2">
    <name type="scientific">Campylobacter rectus RM3267</name>
    <dbReference type="NCBI Taxonomy" id="553218"/>
    <lineage>
        <taxon>Bacteria</taxon>
        <taxon>Pseudomonadati</taxon>
        <taxon>Campylobacterota</taxon>
        <taxon>Epsilonproteobacteria</taxon>
        <taxon>Campylobacterales</taxon>
        <taxon>Campylobacteraceae</taxon>
        <taxon>Campylobacter</taxon>
    </lineage>
</organism>
<proteinExistence type="predicted"/>
<name>B9D191_CAMRE</name>
<protein>
    <submittedName>
        <fullName evidence="1">Uncharacterized protein</fullName>
    </submittedName>
</protein>
<reference evidence="1 2" key="1">
    <citation type="submission" date="2008-08" db="EMBL/GenBank/DDBJ databases">
        <authorList>
            <person name="Madupu R."/>
            <person name="Durkin A.S."/>
            <person name="Torralba M."/>
            <person name="Methe B."/>
            <person name="Sutton G.G."/>
            <person name="Strausberg R.L."/>
            <person name="Nelson K.E."/>
        </authorList>
    </citation>
    <scope>NUCLEOTIDE SEQUENCE [LARGE SCALE GENOMIC DNA]</scope>
    <source>
        <strain evidence="1 2">RM3267</strain>
    </source>
</reference>
<dbReference type="Proteomes" id="UP000003082">
    <property type="component" value="Unassembled WGS sequence"/>
</dbReference>
<keyword evidence="2" id="KW-1185">Reference proteome</keyword>
<accession>B9D191</accession>
<evidence type="ECO:0000313" key="2">
    <source>
        <dbReference type="Proteomes" id="UP000003082"/>
    </source>
</evidence>
<gene>
    <name evidence="1" type="ORF">CAMRE0001_3178</name>
</gene>
<sequence length="39" mass="4802">MIFWFIWSEIWLKSLNLKISLKPSDLTAGLFFRFRFVYS</sequence>
<dbReference type="AlphaFoldDB" id="B9D191"/>
<comment type="caution">
    <text evidence="1">The sequence shown here is derived from an EMBL/GenBank/DDBJ whole genome shotgun (WGS) entry which is preliminary data.</text>
</comment>